<keyword evidence="3" id="KW-1185">Reference proteome</keyword>
<proteinExistence type="predicted"/>
<evidence type="ECO:0000313" key="2">
    <source>
        <dbReference type="EMBL" id="OOY22502.1"/>
    </source>
</evidence>
<protein>
    <submittedName>
        <fullName evidence="2">Uncharacterized protein</fullName>
    </submittedName>
</protein>
<feature type="transmembrane region" description="Helical" evidence="1">
    <location>
        <begin position="21"/>
        <end position="41"/>
    </location>
</feature>
<feature type="transmembrane region" description="Helical" evidence="1">
    <location>
        <begin position="47"/>
        <end position="67"/>
    </location>
</feature>
<name>A0ABX3MSX0_9RHOB</name>
<dbReference type="Proteomes" id="UP000190787">
    <property type="component" value="Unassembled WGS sequence"/>
</dbReference>
<dbReference type="EMBL" id="MPZV01000006">
    <property type="protein sequence ID" value="OOY22502.1"/>
    <property type="molecule type" value="Genomic_DNA"/>
</dbReference>
<reference evidence="2 3" key="1">
    <citation type="submission" date="2016-11" db="EMBL/GenBank/DDBJ databases">
        <title>A multilocus sequence analysis scheme for characterization of bacteria in the genus Thioclava.</title>
        <authorList>
            <person name="Liu Y."/>
            <person name="Shao Z."/>
        </authorList>
    </citation>
    <scope>NUCLEOTIDE SEQUENCE [LARGE SCALE GENOMIC DNA]</scope>
    <source>
        <strain evidence="2 3">TAW-CT134</strain>
    </source>
</reference>
<dbReference type="RefSeq" id="WP_078606357.1">
    <property type="nucleotide sequence ID" value="NZ_MPZV01000006.1"/>
</dbReference>
<evidence type="ECO:0000256" key="1">
    <source>
        <dbReference type="SAM" id="Phobius"/>
    </source>
</evidence>
<gene>
    <name evidence="2" type="ORF">BMI91_19665</name>
</gene>
<keyword evidence="1" id="KW-0812">Transmembrane</keyword>
<comment type="caution">
    <text evidence="2">The sequence shown here is derived from an EMBL/GenBank/DDBJ whole genome shotgun (WGS) entry which is preliminary data.</text>
</comment>
<evidence type="ECO:0000313" key="3">
    <source>
        <dbReference type="Proteomes" id="UP000190787"/>
    </source>
</evidence>
<accession>A0ABX3MSX0</accession>
<keyword evidence="1" id="KW-1133">Transmembrane helix</keyword>
<organism evidence="2 3">
    <name type="scientific">Thioclava sediminum</name>
    <dbReference type="NCBI Taxonomy" id="1915319"/>
    <lineage>
        <taxon>Bacteria</taxon>
        <taxon>Pseudomonadati</taxon>
        <taxon>Pseudomonadota</taxon>
        <taxon>Alphaproteobacteria</taxon>
        <taxon>Rhodobacterales</taxon>
        <taxon>Paracoccaceae</taxon>
        <taxon>Thioclava</taxon>
    </lineage>
</organism>
<sequence length="92" mass="10109">MKKYALDTSLKAVQSRFRRGFIYSGAHYTLFFSPVVALIFGVACSSFEIGICIFIATLWSAFIETYAGARVLKETDKIFVDVLNKLGEGGAA</sequence>
<keyword evidence="1" id="KW-0472">Membrane</keyword>